<feature type="region of interest" description="Disordered" evidence="2">
    <location>
        <begin position="273"/>
        <end position="316"/>
    </location>
</feature>
<dbReference type="OrthoDB" id="10252032at2759"/>
<evidence type="ECO:0000256" key="1">
    <source>
        <dbReference type="ARBA" id="ARBA00007473"/>
    </source>
</evidence>
<feature type="compositionally biased region" description="Acidic residues" evidence="2">
    <location>
        <begin position="424"/>
        <end position="433"/>
    </location>
</feature>
<accession>A0A6H0XNH6</accession>
<proteinExistence type="inferred from homology"/>
<evidence type="ECO:0000313" key="5">
    <source>
        <dbReference type="Proteomes" id="UP000503462"/>
    </source>
</evidence>
<dbReference type="InterPro" id="IPR018034">
    <property type="entry name" value="Kri1"/>
</dbReference>
<protein>
    <recommendedName>
        <fullName evidence="3">Kri1-like C-terminal domain-containing protein</fullName>
    </recommendedName>
</protein>
<comment type="similarity">
    <text evidence="1">Belongs to the KRI1 family.</text>
</comment>
<evidence type="ECO:0000259" key="3">
    <source>
        <dbReference type="Pfam" id="PF12936"/>
    </source>
</evidence>
<dbReference type="GO" id="GO:0030686">
    <property type="term" value="C:90S preribosome"/>
    <property type="evidence" value="ECO:0007669"/>
    <property type="project" value="TreeGrafter"/>
</dbReference>
<dbReference type="Pfam" id="PF12936">
    <property type="entry name" value="Kri1_C"/>
    <property type="match status" value="1"/>
</dbReference>
<dbReference type="GO" id="GO:0000447">
    <property type="term" value="P:endonucleolytic cleavage in ITS1 to separate SSU-rRNA from 5.8S rRNA and LSU-rRNA from tricistronic rRNA transcript (SSU-rRNA, 5.8S rRNA, LSU-rRNA)"/>
    <property type="evidence" value="ECO:0007669"/>
    <property type="project" value="TreeGrafter"/>
</dbReference>
<dbReference type="GO" id="GO:0005730">
    <property type="term" value="C:nucleolus"/>
    <property type="evidence" value="ECO:0007669"/>
    <property type="project" value="TreeGrafter"/>
</dbReference>
<feature type="compositionally biased region" description="Acidic residues" evidence="2">
    <location>
        <begin position="401"/>
        <end position="416"/>
    </location>
</feature>
<gene>
    <name evidence="4" type="ORF">AMS68_001557</name>
</gene>
<dbReference type="InterPro" id="IPR024626">
    <property type="entry name" value="Kri1-like_C"/>
</dbReference>
<organism evidence="4 5">
    <name type="scientific">Peltaster fructicola</name>
    <dbReference type="NCBI Taxonomy" id="286661"/>
    <lineage>
        <taxon>Eukaryota</taxon>
        <taxon>Fungi</taxon>
        <taxon>Dikarya</taxon>
        <taxon>Ascomycota</taxon>
        <taxon>Pezizomycotina</taxon>
        <taxon>Dothideomycetes</taxon>
        <taxon>Dothideomycetes incertae sedis</taxon>
        <taxon>Peltaster</taxon>
    </lineage>
</organism>
<dbReference type="EMBL" id="CP051139">
    <property type="protein sequence ID" value="QIW96039.1"/>
    <property type="molecule type" value="Genomic_DNA"/>
</dbReference>
<dbReference type="AlphaFoldDB" id="A0A6H0XNH6"/>
<dbReference type="Proteomes" id="UP000503462">
    <property type="component" value="Chromosome 1"/>
</dbReference>
<feature type="region of interest" description="Disordered" evidence="2">
    <location>
        <begin position="142"/>
        <end position="161"/>
    </location>
</feature>
<evidence type="ECO:0000256" key="2">
    <source>
        <dbReference type="SAM" id="MobiDB-lite"/>
    </source>
</evidence>
<evidence type="ECO:0000313" key="4">
    <source>
        <dbReference type="EMBL" id="QIW96039.1"/>
    </source>
</evidence>
<feature type="region of interest" description="Disordered" evidence="2">
    <location>
        <begin position="378"/>
        <end position="470"/>
    </location>
</feature>
<feature type="region of interest" description="Disordered" evidence="2">
    <location>
        <begin position="1"/>
        <end position="79"/>
    </location>
</feature>
<feature type="region of interest" description="Disordered" evidence="2">
    <location>
        <begin position="554"/>
        <end position="593"/>
    </location>
</feature>
<feature type="compositionally biased region" description="Basic and acidic residues" evidence="2">
    <location>
        <begin position="380"/>
        <end position="389"/>
    </location>
</feature>
<dbReference type="PANTHER" id="PTHR14490">
    <property type="entry name" value="ZINC FINGER, ZZ TYPE"/>
    <property type="match status" value="1"/>
</dbReference>
<dbReference type="Pfam" id="PF05178">
    <property type="entry name" value="Kri1"/>
    <property type="match status" value="1"/>
</dbReference>
<sequence>MERPAKRTKLLSDSEGSGDEQDGGDHGPATSKTALNINKDFARKFEHNKQREERHRLEEKLKDSDDSSTDESEDDEADLITDALDEEIMSTLKAIKSKDPRVYDKDVKFYRGFEQDVAPTSTERHKKEAPMTLQDYHRENLLSGYTGNEEAEVKPELQTYDQEQDSLRKNVVTQMHALAEQDSEDDGGFAPKINGVHNRIAPAKTRPITNADVVDADKDPETFLSNFMAAQAWRTGGSNHPQAFDSDDSADEARADAFEQAYNMRFEDPATANETLKSFARDTGKYSVRRDETGGRKRAREREKEQKEAIKQERADERARLRKLKIDEAEEKLKIIKHAAGLKGEDVEVEQWRELLEGDFSDDAWDREMQSRFGEQYYAEPDKHLDGESSTKAPTKPVWADDIDIMDLVPDFDNEGPENFSISDDQEAQDDFDKEGGTSVAPSKKSKKDREVEKRAAKAQHRRERRDIEDLVDAALPVTAAQSGGFRYRETSPNSFGLESRDILFASDAQLNQYAGLKKLASFRDEERKSRDKKKLGKKARLREWRKEVFGTADGAAGRDFDPVQADPQKKKKQSHANKKAKLRKSDSASTKS</sequence>
<feature type="compositionally biased region" description="Basic and acidic residues" evidence="2">
    <location>
        <begin position="279"/>
        <end position="316"/>
    </location>
</feature>
<dbReference type="PANTHER" id="PTHR14490:SF5">
    <property type="entry name" value="PROTEIN KRI1 HOMOLOG"/>
    <property type="match status" value="1"/>
</dbReference>
<feature type="compositionally biased region" description="Acidic residues" evidence="2">
    <location>
        <begin position="66"/>
        <end position="79"/>
    </location>
</feature>
<reference evidence="4 5" key="1">
    <citation type="journal article" date="2016" name="Sci. Rep.">
        <title>Peltaster fructicola genome reveals evolution from an invasive phytopathogen to an ectophytic parasite.</title>
        <authorList>
            <person name="Xu C."/>
            <person name="Chen H."/>
            <person name="Gleason M.L."/>
            <person name="Xu J.R."/>
            <person name="Liu H."/>
            <person name="Zhang R."/>
            <person name="Sun G."/>
        </authorList>
    </citation>
    <scope>NUCLEOTIDE SEQUENCE [LARGE SCALE GENOMIC DNA]</scope>
    <source>
        <strain evidence="4 5">LNHT1506</strain>
    </source>
</reference>
<feature type="domain" description="Kri1-like C-terminal" evidence="3">
    <location>
        <begin position="468"/>
        <end position="549"/>
    </location>
</feature>
<keyword evidence="5" id="KW-1185">Reference proteome</keyword>
<name>A0A6H0XNH6_9PEZI</name>
<feature type="compositionally biased region" description="Basic and acidic residues" evidence="2">
    <location>
        <begin position="40"/>
        <end position="65"/>
    </location>
</feature>
<feature type="compositionally biased region" description="Basic residues" evidence="2">
    <location>
        <begin position="570"/>
        <end position="583"/>
    </location>
</feature>